<dbReference type="InterPro" id="IPR013324">
    <property type="entry name" value="RNA_pol_sigma_r3/r4-like"/>
</dbReference>
<evidence type="ECO:0000256" key="2">
    <source>
        <dbReference type="ARBA" id="ARBA00023082"/>
    </source>
</evidence>
<organism evidence="8">
    <name type="scientific">Tuwongella immobilis</name>
    <dbReference type="NCBI Taxonomy" id="692036"/>
    <lineage>
        <taxon>Bacteria</taxon>
        <taxon>Pseudomonadati</taxon>
        <taxon>Planctomycetota</taxon>
        <taxon>Planctomycetia</taxon>
        <taxon>Gemmatales</taxon>
        <taxon>Gemmataceae</taxon>
        <taxon>Tuwongella</taxon>
    </lineage>
</organism>
<evidence type="ECO:0000256" key="1">
    <source>
        <dbReference type="ARBA" id="ARBA00023015"/>
    </source>
</evidence>
<name>A0A6C2YKM2_9BACT</name>
<dbReference type="InterPro" id="IPR036388">
    <property type="entry name" value="WH-like_DNA-bd_sf"/>
</dbReference>
<dbReference type="GO" id="GO:0016987">
    <property type="term" value="F:sigma factor activity"/>
    <property type="evidence" value="ECO:0007669"/>
    <property type="project" value="UniProtKB-KW"/>
</dbReference>
<dbReference type="Pfam" id="PF04545">
    <property type="entry name" value="Sigma70_r4"/>
    <property type="match status" value="1"/>
</dbReference>
<dbReference type="PANTHER" id="PTHR30603:SF47">
    <property type="entry name" value="RNA POLYMERASE SIGMA FACTOR SIGD, CHLOROPLASTIC"/>
    <property type="match status" value="1"/>
</dbReference>
<evidence type="ECO:0000313" key="8">
    <source>
        <dbReference type="EMBL" id="VIP01927.1"/>
    </source>
</evidence>
<evidence type="ECO:0000256" key="5">
    <source>
        <dbReference type="SAM" id="MobiDB-lite"/>
    </source>
</evidence>
<accession>A0A6C2YKM2</accession>
<dbReference type="AlphaFoldDB" id="A0A6C2YKM2"/>
<dbReference type="Proteomes" id="UP000464378">
    <property type="component" value="Chromosome"/>
</dbReference>
<dbReference type="Pfam" id="PF04542">
    <property type="entry name" value="Sigma70_r2"/>
    <property type="match status" value="1"/>
</dbReference>
<evidence type="ECO:0008006" key="10">
    <source>
        <dbReference type="Google" id="ProtNLM"/>
    </source>
</evidence>
<dbReference type="SUPFAM" id="SSF88946">
    <property type="entry name" value="Sigma2 domain of RNA polymerase sigma factors"/>
    <property type="match status" value="1"/>
</dbReference>
<dbReference type="Gene3D" id="1.10.10.10">
    <property type="entry name" value="Winged helix-like DNA-binding domain superfamily/Winged helix DNA-binding domain"/>
    <property type="match status" value="1"/>
</dbReference>
<dbReference type="InterPro" id="IPR050239">
    <property type="entry name" value="Sigma-70_RNA_pol_init_factors"/>
</dbReference>
<dbReference type="InterPro" id="IPR013325">
    <property type="entry name" value="RNA_pol_sigma_r2"/>
</dbReference>
<proteinExistence type="predicted"/>
<keyword evidence="4" id="KW-0804">Transcription</keyword>
<gene>
    <name evidence="8" type="ORF">GMBLW1_20330</name>
</gene>
<keyword evidence="2" id="KW-0731">Sigma factor</keyword>
<reference evidence="8" key="1">
    <citation type="submission" date="2019-04" db="EMBL/GenBank/DDBJ databases">
        <authorList>
            <consortium name="Science for Life Laboratories"/>
        </authorList>
    </citation>
    <scope>NUCLEOTIDE SEQUENCE</scope>
    <source>
        <strain evidence="8">MBLW1</strain>
    </source>
</reference>
<dbReference type="EMBL" id="LR593887">
    <property type="protein sequence ID" value="VTR99869.1"/>
    <property type="molecule type" value="Genomic_DNA"/>
</dbReference>
<keyword evidence="1" id="KW-0805">Transcription regulation</keyword>
<protein>
    <recommendedName>
        <fullName evidence="10">RNA polymerase sigma-70 domain-containing protein</fullName>
    </recommendedName>
</protein>
<sequence>MPAIEPETVRRSNREAGLPSFVYHPDFAHLDAAQHFSHEILNDQNEYESRYMPDDVTRDHARRMHYAAFRLHQATSPREQNHWQNIYFRLRDRIVLGNRKLIYRAVRRRMAMSNRADDLIGDCHIVLIQAVAAYNPWLGIRFSTYAYTCLVRALARLSQRLSSDWLARSVPLESLSDGEPGNESENESISSQTSRLDEFFREDHPLLSQREKMILLRRFRLNETADMQTLEKVGKELGLSKERVRQVQASALSKLRLALSEETKPA</sequence>
<dbReference type="Gene3D" id="1.20.120.1810">
    <property type="match status" value="1"/>
</dbReference>
<dbReference type="EMBL" id="LR586016">
    <property type="protein sequence ID" value="VIP01927.1"/>
    <property type="molecule type" value="Genomic_DNA"/>
</dbReference>
<dbReference type="SUPFAM" id="SSF88659">
    <property type="entry name" value="Sigma3 and sigma4 domains of RNA polymerase sigma factors"/>
    <property type="match status" value="1"/>
</dbReference>
<dbReference type="InterPro" id="IPR000943">
    <property type="entry name" value="RNA_pol_sigma70"/>
</dbReference>
<feature type="domain" description="RNA polymerase sigma-70 region 4" evidence="7">
    <location>
        <begin position="207"/>
        <end position="256"/>
    </location>
</feature>
<evidence type="ECO:0000259" key="6">
    <source>
        <dbReference type="Pfam" id="PF04542"/>
    </source>
</evidence>
<dbReference type="RefSeq" id="WP_162657162.1">
    <property type="nucleotide sequence ID" value="NZ_LR593887.1"/>
</dbReference>
<feature type="region of interest" description="Disordered" evidence="5">
    <location>
        <begin position="174"/>
        <end position="194"/>
    </location>
</feature>
<dbReference type="GO" id="GO:0006352">
    <property type="term" value="P:DNA-templated transcription initiation"/>
    <property type="evidence" value="ECO:0007669"/>
    <property type="project" value="InterPro"/>
</dbReference>
<dbReference type="InterPro" id="IPR007630">
    <property type="entry name" value="RNA_pol_sigma70_r4"/>
</dbReference>
<evidence type="ECO:0000259" key="7">
    <source>
        <dbReference type="Pfam" id="PF04545"/>
    </source>
</evidence>
<keyword evidence="9" id="KW-1185">Reference proteome</keyword>
<evidence type="ECO:0000256" key="4">
    <source>
        <dbReference type="ARBA" id="ARBA00023163"/>
    </source>
</evidence>
<keyword evidence="3" id="KW-0238">DNA-binding</keyword>
<dbReference type="InterPro" id="IPR007627">
    <property type="entry name" value="RNA_pol_sigma70_r2"/>
</dbReference>
<dbReference type="GO" id="GO:0003677">
    <property type="term" value="F:DNA binding"/>
    <property type="evidence" value="ECO:0007669"/>
    <property type="project" value="UniProtKB-KW"/>
</dbReference>
<dbReference type="KEGG" id="tim:GMBLW1_20330"/>
<evidence type="ECO:0000313" key="9">
    <source>
        <dbReference type="Proteomes" id="UP000464378"/>
    </source>
</evidence>
<dbReference type="InParanoid" id="A0A6C2YKM2"/>
<feature type="domain" description="RNA polymerase sigma-70 region 2" evidence="6">
    <location>
        <begin position="98"/>
        <end position="156"/>
    </location>
</feature>
<dbReference type="PRINTS" id="PR00046">
    <property type="entry name" value="SIGMA70FCT"/>
</dbReference>
<evidence type="ECO:0000256" key="3">
    <source>
        <dbReference type="ARBA" id="ARBA00023125"/>
    </source>
</evidence>
<dbReference type="PANTHER" id="PTHR30603">
    <property type="entry name" value="RNA POLYMERASE SIGMA FACTOR RPO"/>
    <property type="match status" value="1"/>
</dbReference>
<dbReference type="InterPro" id="IPR014284">
    <property type="entry name" value="RNA_pol_sigma-70_dom"/>
</dbReference>
<dbReference type="NCBIfam" id="TIGR02937">
    <property type="entry name" value="sigma70-ECF"/>
    <property type="match status" value="1"/>
</dbReference>